<organism evidence="2 3">
    <name type="scientific">Ralstonia pickettii</name>
    <name type="common">Burkholderia pickettii</name>
    <dbReference type="NCBI Taxonomy" id="329"/>
    <lineage>
        <taxon>Bacteria</taxon>
        <taxon>Pseudomonadati</taxon>
        <taxon>Pseudomonadota</taxon>
        <taxon>Betaproteobacteria</taxon>
        <taxon>Burkholderiales</taxon>
        <taxon>Burkholderiaceae</taxon>
        <taxon>Ralstonia</taxon>
    </lineage>
</organism>
<gene>
    <name evidence="2" type="ORF">DEE74_17965</name>
</gene>
<dbReference type="RefSeq" id="WP_024973590.1">
    <property type="nucleotide sequence ID" value="NZ_JACBXL010000008.1"/>
</dbReference>
<dbReference type="Pfam" id="PF24720">
    <property type="entry name" value="DUF7673"/>
    <property type="match status" value="1"/>
</dbReference>
<evidence type="ECO:0000313" key="2">
    <source>
        <dbReference type="EMBL" id="MBX3891751.1"/>
    </source>
</evidence>
<proteinExistence type="predicted"/>
<reference evidence="2" key="1">
    <citation type="submission" date="2018-06" db="EMBL/GenBank/DDBJ databases">
        <authorList>
            <person name="O'Rourke A."/>
        </authorList>
    </citation>
    <scope>NUCLEOTIDE SEQUENCE</scope>
    <source>
        <strain evidence="2">132550021-3</strain>
    </source>
</reference>
<protein>
    <recommendedName>
        <fullName evidence="1">DUF7673 domain-containing protein</fullName>
    </recommendedName>
</protein>
<dbReference type="InterPro" id="IPR056090">
    <property type="entry name" value="DUF7673"/>
</dbReference>
<dbReference type="EMBL" id="QGBI01000017">
    <property type="protein sequence ID" value="MBX3891751.1"/>
    <property type="molecule type" value="Genomic_DNA"/>
</dbReference>
<dbReference type="Proteomes" id="UP001199322">
    <property type="component" value="Unassembled WGS sequence"/>
</dbReference>
<accession>A0A9Q2H4I9</accession>
<name>A0A9Q2H4I9_RALPI</name>
<evidence type="ECO:0000259" key="1">
    <source>
        <dbReference type="Pfam" id="PF24720"/>
    </source>
</evidence>
<comment type="caution">
    <text evidence="2">The sequence shown here is derived from an EMBL/GenBank/DDBJ whole genome shotgun (WGS) entry which is preliminary data.</text>
</comment>
<evidence type="ECO:0000313" key="3">
    <source>
        <dbReference type="Proteomes" id="UP001199322"/>
    </source>
</evidence>
<sequence length="124" mass="13823">MKHTIKQCTSGVVALPPLRAQFVGDTGAQAAHRLFEICWHHAGGSTTALAQFLIGLYNKNYASGDPASLCKWLDDSAFEDVVSTMRWMRANRHDEIHNIFTDGDEVMAELMQRFGLWPPQSCNA</sequence>
<dbReference type="AlphaFoldDB" id="A0A9Q2H4I9"/>
<feature type="domain" description="DUF7673" evidence="1">
    <location>
        <begin position="29"/>
        <end position="113"/>
    </location>
</feature>